<dbReference type="GO" id="GO:0016020">
    <property type="term" value="C:membrane"/>
    <property type="evidence" value="ECO:0007669"/>
    <property type="project" value="UniProtKB-SubCell"/>
</dbReference>
<dbReference type="GO" id="GO:0005737">
    <property type="term" value="C:cytoplasm"/>
    <property type="evidence" value="ECO:0007669"/>
    <property type="project" value="TreeGrafter"/>
</dbReference>
<dbReference type="EMBL" id="JH166228">
    <property type="protein sequence ID" value="EHA98655.1"/>
    <property type="molecule type" value="Genomic_DNA"/>
</dbReference>
<dbReference type="InParanoid" id="G5ANP5"/>
<evidence type="ECO:0000256" key="9">
    <source>
        <dbReference type="SAM" id="Phobius"/>
    </source>
</evidence>
<evidence type="ECO:0000256" key="7">
    <source>
        <dbReference type="ARBA" id="ARBA00023136"/>
    </source>
</evidence>
<gene>
    <name evidence="11" type="ORF">GW7_21463</name>
</gene>
<dbReference type="GO" id="GO:0051205">
    <property type="term" value="P:protein insertion into membrane"/>
    <property type="evidence" value="ECO:0007669"/>
    <property type="project" value="TreeGrafter"/>
</dbReference>
<feature type="region of interest" description="Disordered" evidence="8">
    <location>
        <begin position="172"/>
        <end position="202"/>
    </location>
</feature>
<dbReference type="GO" id="GO:0008270">
    <property type="term" value="F:zinc ion binding"/>
    <property type="evidence" value="ECO:0007669"/>
    <property type="project" value="UniProtKB-KW"/>
</dbReference>
<name>G5ANP5_HETGA</name>
<evidence type="ECO:0000313" key="12">
    <source>
        <dbReference type="Proteomes" id="UP000006813"/>
    </source>
</evidence>
<dbReference type="Pfam" id="PF13695">
    <property type="entry name" value="Zn_ribbon_3CxxC"/>
    <property type="match status" value="1"/>
</dbReference>
<keyword evidence="3" id="KW-0479">Metal-binding</keyword>
<feature type="compositionally biased region" description="Polar residues" evidence="8">
    <location>
        <begin position="422"/>
        <end position="431"/>
    </location>
</feature>
<keyword evidence="2 9" id="KW-0812">Transmembrane</keyword>
<dbReference type="PANTHER" id="PTHR14402">
    <property type="entry name" value="RECEPTOR TRANSPORTING PROTEIN"/>
    <property type="match status" value="1"/>
</dbReference>
<keyword evidence="4" id="KW-0863">Zinc-finger</keyword>
<keyword evidence="5" id="KW-0862">Zinc</keyword>
<organism evidence="11 12">
    <name type="scientific">Heterocephalus glaber</name>
    <name type="common">Naked mole rat</name>
    <dbReference type="NCBI Taxonomy" id="10181"/>
    <lineage>
        <taxon>Eukaryota</taxon>
        <taxon>Metazoa</taxon>
        <taxon>Chordata</taxon>
        <taxon>Craniata</taxon>
        <taxon>Vertebrata</taxon>
        <taxon>Euteleostomi</taxon>
        <taxon>Mammalia</taxon>
        <taxon>Eutheria</taxon>
        <taxon>Euarchontoglires</taxon>
        <taxon>Glires</taxon>
        <taxon>Rodentia</taxon>
        <taxon>Hystricomorpha</taxon>
        <taxon>Bathyergidae</taxon>
        <taxon>Heterocephalus</taxon>
    </lineage>
</organism>
<feature type="region of interest" description="Disordered" evidence="8">
    <location>
        <begin position="422"/>
        <end position="461"/>
    </location>
</feature>
<evidence type="ECO:0000256" key="8">
    <source>
        <dbReference type="SAM" id="MobiDB-lite"/>
    </source>
</evidence>
<evidence type="ECO:0000256" key="6">
    <source>
        <dbReference type="ARBA" id="ARBA00022989"/>
    </source>
</evidence>
<proteinExistence type="predicted"/>
<dbReference type="AlphaFoldDB" id="G5ANP5"/>
<evidence type="ECO:0000313" key="11">
    <source>
        <dbReference type="EMBL" id="EHA98655.1"/>
    </source>
</evidence>
<keyword evidence="11" id="KW-0675">Receptor</keyword>
<sequence length="523" mass="58058">MEATDQDTEEWKQVFQELIQEVKPWHTWTLVTDKDLLPDVLEQGWSQYQQRTFARFQCSSCTRSWGSAHVQVLFHMHWNKKKRRGRVKMRIFSQRCKKCTQPQFEAAEFTLENIRRTLTNLVFRILKKCYKEGFKTMEEVPTVKDTKLEGPHDSLNCEACLQGFCAQSGLSLGPQPQVPPSLSTPSEDTGAPRVTATCSHRPCSPPPKVDKLLVSTVDPNPPKPHPKVSHASKPSAAPKYPTIEVSPTLIVTPKVSNPPKADLKVSHTSKPLDTLRVPIEEVSPTLIVASKVSNPPKADLKVSHTSKPLDTLRVPIEEVSPTLIVASKVSNPPKADLKVSHTSKPLDTLRIPIEEVSPTLIVTPKVSNSPKTYPKFRHASKPLDTLRIPTKEVSPALVVTPKVPNPPNADPKVFNWRAIQVPSPTNSQTAADTPLGDPRATSGEMSPASPLPAKSTWGRGHSSWNQTRPMICQPNTSVPMPPLSEPCDCSPLQNCSPVHMCLRCPCCLLLIVVIIVVVWWYWS</sequence>
<evidence type="ECO:0000256" key="3">
    <source>
        <dbReference type="ARBA" id="ARBA00022723"/>
    </source>
</evidence>
<evidence type="ECO:0000256" key="5">
    <source>
        <dbReference type="ARBA" id="ARBA00022833"/>
    </source>
</evidence>
<evidence type="ECO:0000259" key="10">
    <source>
        <dbReference type="SMART" id="SM01328"/>
    </source>
</evidence>
<dbReference type="Proteomes" id="UP000006813">
    <property type="component" value="Unassembled WGS sequence"/>
</dbReference>
<dbReference type="PANTHER" id="PTHR14402:SF9">
    <property type="entry name" value="RECEPTOR-TRANSPORTING PROTEIN 3"/>
    <property type="match status" value="1"/>
</dbReference>
<dbReference type="InterPro" id="IPR027377">
    <property type="entry name" value="ZAR1/RTP1-5-like_Znf-3CxxC"/>
</dbReference>
<dbReference type="GO" id="GO:0001580">
    <property type="term" value="P:detection of chemical stimulus involved in sensory perception of bitter taste"/>
    <property type="evidence" value="ECO:0007669"/>
    <property type="project" value="TreeGrafter"/>
</dbReference>
<dbReference type="GO" id="GO:0031849">
    <property type="term" value="F:olfactory receptor binding"/>
    <property type="evidence" value="ECO:0007669"/>
    <property type="project" value="TreeGrafter"/>
</dbReference>
<evidence type="ECO:0000256" key="4">
    <source>
        <dbReference type="ARBA" id="ARBA00022771"/>
    </source>
</evidence>
<accession>G5ANP5</accession>
<dbReference type="STRING" id="10181.G5ANP5"/>
<evidence type="ECO:0000256" key="2">
    <source>
        <dbReference type="ARBA" id="ARBA00022692"/>
    </source>
</evidence>
<protein>
    <submittedName>
        <fullName evidence="11">Receptor-transporting protein 3</fullName>
    </submittedName>
</protein>
<feature type="region of interest" description="Disordered" evidence="8">
    <location>
        <begin position="216"/>
        <end position="240"/>
    </location>
</feature>
<comment type="subcellular location">
    <subcellularLocation>
        <location evidence="1">Membrane</location>
        <topology evidence="1">Single-pass membrane protein</topology>
    </subcellularLocation>
</comment>
<feature type="transmembrane region" description="Helical" evidence="9">
    <location>
        <begin position="497"/>
        <end position="522"/>
    </location>
</feature>
<keyword evidence="6 9" id="KW-1133">Transmembrane helix</keyword>
<dbReference type="GO" id="GO:0006612">
    <property type="term" value="P:protein targeting to membrane"/>
    <property type="evidence" value="ECO:0007669"/>
    <property type="project" value="TreeGrafter"/>
</dbReference>
<dbReference type="SMART" id="SM01328">
    <property type="entry name" value="zf-3CxxC"/>
    <property type="match status" value="1"/>
</dbReference>
<evidence type="ECO:0000256" key="1">
    <source>
        <dbReference type="ARBA" id="ARBA00004167"/>
    </source>
</evidence>
<dbReference type="InterPro" id="IPR026096">
    <property type="entry name" value="R-trans_p"/>
</dbReference>
<reference evidence="11 12" key="1">
    <citation type="journal article" date="2011" name="Nature">
        <title>Genome sequencing reveals insights into physiology and longevity of the naked mole rat.</title>
        <authorList>
            <person name="Kim E.B."/>
            <person name="Fang X."/>
            <person name="Fushan A.A."/>
            <person name="Huang Z."/>
            <person name="Lobanov A.V."/>
            <person name="Han L."/>
            <person name="Marino S.M."/>
            <person name="Sun X."/>
            <person name="Turanov A.A."/>
            <person name="Yang P."/>
            <person name="Yim S.H."/>
            <person name="Zhao X."/>
            <person name="Kasaikina M.V."/>
            <person name="Stoletzki N."/>
            <person name="Peng C."/>
            <person name="Polak P."/>
            <person name="Xiong Z."/>
            <person name="Kiezun A."/>
            <person name="Zhu Y."/>
            <person name="Chen Y."/>
            <person name="Kryukov G.V."/>
            <person name="Zhang Q."/>
            <person name="Peshkin L."/>
            <person name="Yang L."/>
            <person name="Bronson R.T."/>
            <person name="Buffenstein R."/>
            <person name="Wang B."/>
            <person name="Han C."/>
            <person name="Li Q."/>
            <person name="Chen L."/>
            <person name="Zhao W."/>
            <person name="Sunyaev S.R."/>
            <person name="Park T.J."/>
            <person name="Zhang G."/>
            <person name="Wang J."/>
            <person name="Gladyshev V.N."/>
        </authorList>
    </citation>
    <scope>NUCLEOTIDE SEQUENCE [LARGE SCALE GENOMIC DNA]</scope>
</reference>
<keyword evidence="7 9" id="KW-0472">Membrane</keyword>
<feature type="domain" description="3CxxC-type" evidence="10">
    <location>
        <begin position="51"/>
        <end position="163"/>
    </location>
</feature>